<sequence>MWSQRVDPVAHEQLLFYFLPPEALTTVWEQILEVTRRPGFHQFQDLKILIKGKNLKTLTKAHTLADLIEGFQQHWQNAIHKTYLSEPFFYDIGKETCPTAVFEPSESQPQTLLWRQCCLDAYSYMLEDTGSLTLETRRSSPHWQAGLFYSQFYASVKEVFTAGNIYPFTNSRLETLALNPKLRKTWQTVGGGLSHNPIALNRAYLTTKQRCHSALQGSIQKVFSLREEHRVSQTLFDQIMREFQDRGQFTTPFPSIPDSAESFYALPTSTLLQCLNDWHFMTWEHTQIMLMFLRCLPFSYLGGLLKQPDGLRRCEGLGFQRNMQQSRYGWFLDKIDWEMMVFHQPAAQYIQFNNPSLQAAYHARYSQVQDVRVDFIQISQIHQWMTEFSSILTCQEYLQKYLHRLCLRAFRKDVFAQIKPLLNKELATAALAGEVPLCWPSLENALQARFRPPLDH</sequence>
<dbReference type="Proteomes" id="UP000215305">
    <property type="component" value="Unassembled WGS sequence"/>
</dbReference>
<dbReference type="STRING" id="41047.A0A397FYZ4"/>
<dbReference type="RefSeq" id="XP_026609424.1">
    <property type="nucleotide sequence ID" value="XM_026753765.1"/>
</dbReference>
<protein>
    <submittedName>
        <fullName evidence="1">Uncharacterized protein</fullName>
    </submittedName>
</protein>
<proteinExistence type="predicted"/>
<dbReference type="GeneID" id="38122120"/>
<accession>A0A397FYZ4</accession>
<keyword evidence="2" id="KW-1185">Reference proteome</keyword>
<organism evidence="1 2">
    <name type="scientific">Aspergillus thermomutatus</name>
    <name type="common">Neosartorya pseudofischeri</name>
    <dbReference type="NCBI Taxonomy" id="41047"/>
    <lineage>
        <taxon>Eukaryota</taxon>
        <taxon>Fungi</taxon>
        <taxon>Dikarya</taxon>
        <taxon>Ascomycota</taxon>
        <taxon>Pezizomycotina</taxon>
        <taxon>Eurotiomycetes</taxon>
        <taxon>Eurotiomycetidae</taxon>
        <taxon>Eurotiales</taxon>
        <taxon>Aspergillaceae</taxon>
        <taxon>Aspergillus</taxon>
        <taxon>Aspergillus subgen. Fumigati</taxon>
    </lineage>
</organism>
<dbReference type="VEuPathDB" id="FungiDB:CDV56_100146"/>
<evidence type="ECO:0000313" key="1">
    <source>
        <dbReference type="EMBL" id="RHZ43029.1"/>
    </source>
</evidence>
<dbReference type="AlphaFoldDB" id="A0A397FYZ4"/>
<dbReference type="OrthoDB" id="4363340at2759"/>
<evidence type="ECO:0000313" key="2">
    <source>
        <dbReference type="Proteomes" id="UP000215305"/>
    </source>
</evidence>
<comment type="caution">
    <text evidence="1">The sequence shown here is derived from an EMBL/GenBank/DDBJ whole genome shotgun (WGS) entry which is preliminary data.</text>
</comment>
<dbReference type="EMBL" id="NKHU02000623">
    <property type="protein sequence ID" value="RHZ43029.1"/>
    <property type="molecule type" value="Genomic_DNA"/>
</dbReference>
<reference evidence="1" key="1">
    <citation type="submission" date="2018-08" db="EMBL/GenBank/DDBJ databases">
        <title>Draft genome sequence of azole-resistant Aspergillus thermomutatus (Neosartorya pseudofischeri) strain HMR AF 39, isolated from a human nasal aspirate.</title>
        <authorList>
            <person name="Parent-Michaud M."/>
            <person name="Dufresne P.J."/>
            <person name="Fournier E."/>
            <person name="Martineau C."/>
            <person name="Moreira S."/>
            <person name="Perkins V."/>
            <person name="De Repentigny L."/>
            <person name="Dufresne S.F."/>
        </authorList>
    </citation>
    <scope>NUCLEOTIDE SEQUENCE [LARGE SCALE GENOMIC DNA]</scope>
    <source>
        <strain evidence="1">HMR AF 39</strain>
    </source>
</reference>
<gene>
    <name evidence="1" type="ORF">CDV56_100146</name>
</gene>
<name>A0A397FYZ4_ASPTH</name>